<evidence type="ECO:0000313" key="1">
    <source>
        <dbReference type="EMBL" id="KAK3265598.1"/>
    </source>
</evidence>
<accession>A0AAE0FTZ8</accession>
<evidence type="ECO:0000313" key="2">
    <source>
        <dbReference type="Proteomes" id="UP001190700"/>
    </source>
</evidence>
<proteinExistence type="predicted"/>
<organism evidence="1 2">
    <name type="scientific">Cymbomonas tetramitiformis</name>
    <dbReference type="NCBI Taxonomy" id="36881"/>
    <lineage>
        <taxon>Eukaryota</taxon>
        <taxon>Viridiplantae</taxon>
        <taxon>Chlorophyta</taxon>
        <taxon>Pyramimonadophyceae</taxon>
        <taxon>Pyramimonadales</taxon>
        <taxon>Pyramimonadaceae</taxon>
        <taxon>Cymbomonas</taxon>
    </lineage>
</organism>
<dbReference type="EMBL" id="LGRX02013810">
    <property type="protein sequence ID" value="KAK3265598.1"/>
    <property type="molecule type" value="Genomic_DNA"/>
</dbReference>
<dbReference type="Proteomes" id="UP001190700">
    <property type="component" value="Unassembled WGS sequence"/>
</dbReference>
<gene>
    <name evidence="1" type="ORF">CYMTET_25728</name>
</gene>
<comment type="caution">
    <text evidence="1">The sequence shown here is derived from an EMBL/GenBank/DDBJ whole genome shotgun (WGS) entry which is preliminary data.</text>
</comment>
<sequence>MLAGELGTVRPADAGFCHSNDGAWVGGAYPIAESGPHYLEREHSHDPDKWYASGYDANGAIRNEFEYMHDQFVDHSSADAIHPDMGSDWANSIKVDGLYNKYTYELGAVQGACSP</sequence>
<name>A0AAE0FTZ8_9CHLO</name>
<reference evidence="1 2" key="1">
    <citation type="journal article" date="2015" name="Genome Biol. Evol.">
        <title>Comparative Genomics of a Bacterivorous Green Alga Reveals Evolutionary Causalities and Consequences of Phago-Mixotrophic Mode of Nutrition.</title>
        <authorList>
            <person name="Burns J.A."/>
            <person name="Paasch A."/>
            <person name="Narechania A."/>
            <person name="Kim E."/>
        </authorList>
    </citation>
    <scope>NUCLEOTIDE SEQUENCE [LARGE SCALE GENOMIC DNA]</scope>
    <source>
        <strain evidence="1 2">PLY_AMNH</strain>
    </source>
</reference>
<dbReference type="AlphaFoldDB" id="A0AAE0FTZ8"/>
<protein>
    <submittedName>
        <fullName evidence="1">Uncharacterized protein</fullName>
    </submittedName>
</protein>
<keyword evidence="2" id="KW-1185">Reference proteome</keyword>